<dbReference type="GO" id="GO:0016788">
    <property type="term" value="F:hydrolase activity, acting on ester bonds"/>
    <property type="evidence" value="ECO:0007669"/>
    <property type="project" value="UniProtKB-ARBA"/>
</dbReference>
<reference evidence="2 3" key="1">
    <citation type="submission" date="2016-02" db="EMBL/GenBank/DDBJ databases">
        <authorList>
            <person name="Wen L."/>
            <person name="He K."/>
            <person name="Yang H."/>
        </authorList>
    </citation>
    <scope>NUCLEOTIDE SEQUENCE [LARGE SCALE GENOMIC DNA]</scope>
    <source>
        <strain evidence="2 3">GED7880</strain>
    </source>
</reference>
<dbReference type="Gene3D" id="3.40.50.1110">
    <property type="entry name" value="SGNH hydrolase"/>
    <property type="match status" value="1"/>
</dbReference>
<name>A0A137SXY1_9BACT</name>
<evidence type="ECO:0000259" key="1">
    <source>
        <dbReference type="Pfam" id="PF08885"/>
    </source>
</evidence>
<dbReference type="eggNOG" id="COG2755">
    <property type="taxonomic scope" value="Bacteria"/>
</dbReference>
<feature type="domain" description="GSCFA" evidence="1">
    <location>
        <begin position="70"/>
        <end position="208"/>
    </location>
</feature>
<feature type="domain" description="GSCFA" evidence="1">
    <location>
        <begin position="21"/>
        <end position="65"/>
    </location>
</feature>
<organism evidence="2 3">
    <name type="scientific">Prevotella bivia</name>
    <dbReference type="NCBI Taxonomy" id="28125"/>
    <lineage>
        <taxon>Bacteria</taxon>
        <taxon>Pseudomonadati</taxon>
        <taxon>Bacteroidota</taxon>
        <taxon>Bacteroidia</taxon>
        <taxon>Bacteroidales</taxon>
        <taxon>Prevotellaceae</taxon>
        <taxon>Prevotella</taxon>
    </lineage>
</organism>
<dbReference type="EMBL" id="LTAG01000049">
    <property type="protein sequence ID" value="KXO17346.1"/>
    <property type="molecule type" value="Genomic_DNA"/>
</dbReference>
<protein>
    <submittedName>
        <fullName evidence="2">GSCFA family protein</fullName>
    </submittedName>
</protein>
<accession>A0A137SXY1</accession>
<sequence length="267" mass="31122">MDFRTVVSVPRPPFQLDPLERILFVGSCFATHIGERFQAEKFRTKVNPFGVMYNPVSILHTVERIDDAFDTAVFTLGTNHVYRENATGEIVDNCEKRPQRLFTEEELTVEECFDALSEAYHKLVYHNKEVKVLITVSPIRYAKYGYHESQLSKAVLLLAADRLVKAFPEQVFYFPAYEIVNDELRDYRFYAPDMLHPSAQAVEYIWERLQQSCFSPALLQFLEAWRPIKEGLAHRPFNPSSLEYQQFLEKIKSKAKALQQQYPALRV</sequence>
<dbReference type="AlphaFoldDB" id="A0A137SXY1"/>
<comment type="caution">
    <text evidence="2">The sequence shown here is derived from an EMBL/GenBank/DDBJ whole genome shotgun (WGS) entry which is preliminary data.</text>
</comment>
<dbReference type="SUPFAM" id="SSF52266">
    <property type="entry name" value="SGNH hydrolase"/>
    <property type="match status" value="1"/>
</dbReference>
<evidence type="ECO:0000313" key="2">
    <source>
        <dbReference type="EMBL" id="KXO17346.1"/>
    </source>
</evidence>
<dbReference type="Pfam" id="PF08885">
    <property type="entry name" value="GSCFA"/>
    <property type="match status" value="2"/>
</dbReference>
<dbReference type="STRING" id="28125.HMPREF3202_01205"/>
<evidence type="ECO:0000313" key="3">
    <source>
        <dbReference type="Proteomes" id="UP000070093"/>
    </source>
</evidence>
<dbReference type="InterPro" id="IPR036514">
    <property type="entry name" value="SGNH_hydro_sf"/>
</dbReference>
<gene>
    <name evidence="2" type="ORF">HMPREF3202_01205</name>
</gene>
<proteinExistence type="predicted"/>
<dbReference type="Proteomes" id="UP000070093">
    <property type="component" value="Unassembled WGS sequence"/>
</dbReference>
<dbReference type="PATRIC" id="fig|28125.4.peg.1196"/>
<dbReference type="InterPro" id="IPR014982">
    <property type="entry name" value="GSCFA"/>
</dbReference>
<dbReference type="RefSeq" id="WP_036863062.1">
    <property type="nucleotide sequence ID" value="NZ_KQ965663.1"/>
</dbReference>